<gene>
    <name evidence="1" type="ORF">MB14_01690</name>
</gene>
<sequence>MNLEDKIISAEDLLKSLSDYEKKGLDTSSLKIFIKNLKTFNKIQKARMSNYSQRLSLGEKLNIIKSFLEDKKAFPRISDVIEFANKELSLGFKDQKESRAITINRIIGRIERSPVLKDQLKESVIRIRNQEMHGHSAKPTKKDKEKAESYARWAEILINI</sequence>
<evidence type="ECO:0000313" key="1">
    <source>
        <dbReference type="EMBL" id="KYG82134.1"/>
    </source>
</evidence>
<dbReference type="Proteomes" id="UP000075583">
    <property type="component" value="Unassembled WGS sequence"/>
</dbReference>
<evidence type="ECO:0000313" key="2">
    <source>
        <dbReference type="Proteomes" id="UP000075583"/>
    </source>
</evidence>
<comment type="caution">
    <text evidence="1">The sequence shown here is derived from an EMBL/GenBank/DDBJ whole genome shotgun (WGS) entry which is preliminary data.</text>
</comment>
<keyword evidence="2" id="KW-1185">Reference proteome</keyword>
<dbReference type="EMBL" id="LQZQ01000001">
    <property type="protein sequence ID" value="KYG82134.1"/>
    <property type="molecule type" value="Genomic_DNA"/>
</dbReference>
<name>A0A150XTY2_ROSEK</name>
<proteinExistence type="predicted"/>
<dbReference type="OrthoDB" id="14196at2"/>
<protein>
    <submittedName>
        <fullName evidence="1">Uncharacterized protein</fullName>
    </submittedName>
</protein>
<accession>A0A150XTY2</accession>
<reference evidence="1" key="1">
    <citation type="submission" date="2016-01" db="EMBL/GenBank/DDBJ databases">
        <title>Genome sequencing of Roseivirga ehrenbergii KMM 6017.</title>
        <authorList>
            <person name="Selvaratnam C."/>
            <person name="Thevarajoo S."/>
            <person name="Goh K.M."/>
            <person name="Ee R."/>
            <person name="Chan K.-G."/>
            <person name="Chong C.S."/>
        </authorList>
    </citation>
    <scope>NUCLEOTIDE SEQUENCE [LARGE SCALE GENOMIC DNA]</scope>
    <source>
        <strain evidence="1">KMM 6017</strain>
    </source>
</reference>
<organism evidence="1 2">
    <name type="scientific">Roseivirga ehrenbergii (strain DSM 102268 / JCM 13514 / KCTC 12282 / NCIMB 14502 / KMM 6017)</name>
    <dbReference type="NCBI Taxonomy" id="279360"/>
    <lineage>
        <taxon>Bacteria</taxon>
        <taxon>Pseudomonadati</taxon>
        <taxon>Bacteroidota</taxon>
        <taxon>Cytophagia</taxon>
        <taxon>Cytophagales</taxon>
        <taxon>Roseivirgaceae</taxon>
        <taxon>Roseivirga</taxon>
    </lineage>
</organism>
<dbReference type="AlphaFoldDB" id="A0A150XTY2"/>
<dbReference type="STRING" id="279360.MB14_01690"/>